<evidence type="ECO:0000256" key="10">
    <source>
        <dbReference type="ARBA" id="ARBA00023125"/>
    </source>
</evidence>
<dbReference type="GO" id="GO:0003682">
    <property type="term" value="F:chromatin binding"/>
    <property type="evidence" value="ECO:0007669"/>
    <property type="project" value="TreeGrafter"/>
</dbReference>
<dbReference type="InterPro" id="IPR006172">
    <property type="entry name" value="DNA-dir_DNA_pol_B"/>
</dbReference>
<feature type="compositionally biased region" description="Acidic residues" evidence="13">
    <location>
        <begin position="77"/>
        <end position="90"/>
    </location>
</feature>
<keyword evidence="5 12" id="KW-0235">DNA replication</keyword>
<evidence type="ECO:0000256" key="12">
    <source>
        <dbReference type="RuleBase" id="RU000442"/>
    </source>
</evidence>
<dbReference type="FunFam" id="1.10.287.690:FF:000003">
    <property type="entry name" value="DNA polymerase"/>
    <property type="match status" value="1"/>
</dbReference>
<dbReference type="Pfam" id="PF03104">
    <property type="entry name" value="DNA_pol_B_exo1"/>
    <property type="match status" value="1"/>
</dbReference>
<dbReference type="InterPro" id="IPR006134">
    <property type="entry name" value="DNA-dir_DNA_pol_B_multi_dom"/>
</dbReference>
<evidence type="ECO:0000313" key="20">
    <source>
        <dbReference type="Proteomes" id="UP000092730"/>
    </source>
</evidence>
<dbReference type="PANTHER" id="PTHR45861:SF1">
    <property type="entry name" value="DNA POLYMERASE ALPHA CATALYTIC SUBUNIT"/>
    <property type="match status" value="1"/>
</dbReference>
<dbReference type="FunFam" id="3.30.420.10:FF:000036">
    <property type="entry name" value="DNA polymerase"/>
    <property type="match status" value="1"/>
</dbReference>
<dbReference type="PROSITE" id="PS00116">
    <property type="entry name" value="DNA_POLYMERASE_B"/>
    <property type="match status" value="1"/>
</dbReference>
<dbReference type="Pfam" id="PF08996">
    <property type="entry name" value="zf-DNA_Pol"/>
    <property type="match status" value="1"/>
</dbReference>
<dbReference type="Proteomes" id="UP000092730">
    <property type="component" value="Chromosome 1"/>
</dbReference>
<evidence type="ECO:0000259" key="15">
    <source>
        <dbReference type="Pfam" id="PF03104"/>
    </source>
</evidence>
<dbReference type="GO" id="GO:0006272">
    <property type="term" value="P:leading strand elongation"/>
    <property type="evidence" value="ECO:0007669"/>
    <property type="project" value="TreeGrafter"/>
</dbReference>
<dbReference type="GO" id="GO:0005658">
    <property type="term" value="C:alpha DNA polymerase:primase complex"/>
    <property type="evidence" value="ECO:0007669"/>
    <property type="project" value="TreeGrafter"/>
</dbReference>
<organism evidence="18">
    <name type="scientific">Kwoniella bestiolae CBS 10118</name>
    <dbReference type="NCBI Taxonomy" id="1296100"/>
    <lineage>
        <taxon>Eukaryota</taxon>
        <taxon>Fungi</taxon>
        <taxon>Dikarya</taxon>
        <taxon>Basidiomycota</taxon>
        <taxon>Agaricomycotina</taxon>
        <taxon>Tremellomycetes</taxon>
        <taxon>Tremellales</taxon>
        <taxon>Cryptococcaceae</taxon>
        <taxon>Kwoniella</taxon>
    </lineage>
</organism>
<feature type="region of interest" description="Disordered" evidence="13">
    <location>
        <begin position="162"/>
        <end position="249"/>
    </location>
</feature>
<dbReference type="GO" id="GO:0003688">
    <property type="term" value="F:DNA replication origin binding"/>
    <property type="evidence" value="ECO:0007669"/>
    <property type="project" value="TreeGrafter"/>
</dbReference>
<gene>
    <name evidence="18" type="ORF">I302_04294</name>
    <name evidence="19" type="ORF">I302_100918</name>
</gene>
<evidence type="ECO:0000256" key="3">
    <source>
        <dbReference type="ARBA" id="ARBA00022679"/>
    </source>
</evidence>
<dbReference type="GO" id="GO:0006273">
    <property type="term" value="P:lagging strand elongation"/>
    <property type="evidence" value="ECO:0007669"/>
    <property type="project" value="TreeGrafter"/>
</dbReference>
<dbReference type="GO" id="GO:0000166">
    <property type="term" value="F:nucleotide binding"/>
    <property type="evidence" value="ECO:0007669"/>
    <property type="project" value="InterPro"/>
</dbReference>
<evidence type="ECO:0000256" key="7">
    <source>
        <dbReference type="ARBA" id="ARBA00022771"/>
    </source>
</evidence>
<keyword evidence="7" id="KW-0863">Zinc-finger</keyword>
<dbReference type="InterPro" id="IPR012337">
    <property type="entry name" value="RNaseH-like_sf"/>
</dbReference>
<dbReference type="VEuPathDB" id="FungiDB:I302_04294"/>
<keyword evidence="11" id="KW-0539">Nucleus</keyword>
<protein>
    <recommendedName>
        <fullName evidence="12">DNA polymerase</fullName>
        <ecNumber evidence="12">2.7.7.7</ecNumber>
    </recommendedName>
</protein>
<evidence type="ECO:0000259" key="17">
    <source>
        <dbReference type="Pfam" id="PF12254"/>
    </source>
</evidence>
<dbReference type="FunFam" id="1.10.132.60:FF:000004">
    <property type="entry name" value="DNA polymerase"/>
    <property type="match status" value="1"/>
</dbReference>
<evidence type="ECO:0000256" key="8">
    <source>
        <dbReference type="ARBA" id="ARBA00022833"/>
    </source>
</evidence>
<evidence type="ECO:0000256" key="4">
    <source>
        <dbReference type="ARBA" id="ARBA00022695"/>
    </source>
</evidence>
<feature type="domain" description="DNA-directed DNA polymerase family B multifunctional" evidence="14">
    <location>
        <begin position="821"/>
        <end position="1272"/>
    </location>
</feature>
<feature type="region of interest" description="Disordered" evidence="13">
    <location>
        <begin position="855"/>
        <end position="881"/>
    </location>
</feature>
<dbReference type="GO" id="GO:1902975">
    <property type="term" value="P:mitotic DNA replication initiation"/>
    <property type="evidence" value="ECO:0007669"/>
    <property type="project" value="InterPro"/>
</dbReference>
<evidence type="ECO:0000259" key="16">
    <source>
        <dbReference type="Pfam" id="PF08996"/>
    </source>
</evidence>
<dbReference type="Gene3D" id="3.90.1600.10">
    <property type="entry name" value="Palm domain of DNA polymerase"/>
    <property type="match status" value="2"/>
</dbReference>
<feature type="compositionally biased region" description="Low complexity" evidence="13">
    <location>
        <begin position="129"/>
        <end position="145"/>
    </location>
</feature>
<dbReference type="SMART" id="SM00486">
    <property type="entry name" value="POLBc"/>
    <property type="match status" value="1"/>
</dbReference>
<feature type="domain" description="Zinc finger DNA-directed DNA polymerase family B alpha" evidence="16">
    <location>
        <begin position="1309"/>
        <end position="1492"/>
    </location>
</feature>
<name>A0A1B9G6I5_9TREE</name>
<dbReference type="KEGG" id="kbi:30208693"/>
<dbReference type="InterPro" id="IPR017964">
    <property type="entry name" value="DNA-dir_DNA_pol_B_CS"/>
</dbReference>
<dbReference type="GO" id="GO:0006281">
    <property type="term" value="P:DNA repair"/>
    <property type="evidence" value="ECO:0007669"/>
    <property type="project" value="UniProtKB-ARBA"/>
</dbReference>
<keyword evidence="4 12" id="KW-0548">Nucleotidyltransferase</keyword>
<keyword evidence="20" id="KW-1185">Reference proteome</keyword>
<feature type="compositionally biased region" description="Low complexity" evidence="13">
    <location>
        <begin position="106"/>
        <end position="116"/>
    </location>
</feature>
<dbReference type="InterPro" id="IPR036397">
    <property type="entry name" value="RNaseH_sf"/>
</dbReference>
<evidence type="ECO:0000259" key="14">
    <source>
        <dbReference type="Pfam" id="PF00136"/>
    </source>
</evidence>
<dbReference type="Gene3D" id="1.10.3200.20">
    <property type="entry name" value="DNA Polymerase alpha, zinc finger"/>
    <property type="match status" value="1"/>
</dbReference>
<evidence type="ECO:0000256" key="2">
    <source>
        <dbReference type="ARBA" id="ARBA00005755"/>
    </source>
</evidence>
<accession>A0A1B9G6I5</accession>
<feature type="domain" description="DNA-directed DNA polymerase family B exonuclease" evidence="15">
    <location>
        <begin position="514"/>
        <end position="752"/>
    </location>
</feature>
<dbReference type="STRING" id="1296100.A0A1B9G6I5"/>
<dbReference type="EMBL" id="CP144541">
    <property type="protein sequence ID" value="WVW78955.1"/>
    <property type="molecule type" value="Genomic_DNA"/>
</dbReference>
<feature type="compositionally biased region" description="Basic residues" evidence="13">
    <location>
        <begin position="95"/>
        <end position="105"/>
    </location>
</feature>
<sequence length="1500" mass="168177">MAPAKGLAALREARAKGGRLGQWKPSDSELYDEVTDEQYRSIVGDRLDADDFIEDDDQGGYVDNGMDDWDGGRDGYDESEDEDAFEGEDEEFRKARQIRKAKAKARASAGKPAPKSSKAKPKSSFSDYAKPAASSSSSAGYRPAPSAIQEDDFMASLLSSVTSTSNDVANRKRKSSPDIPSSEGLHPSSDSSFFSSSGRKRYGMEDDDDDEPPSLWDSKRGIMGKKPRMSDITVVPNKENDDSDYIMDVDDNSIMVKPEPIDEDEGDGEDEMQIRKVQPLTSATTKLNGATTATRRRVNNSNSVKNVIKPDPVMVKAEPMDEENISIVKPRPASSVQRNGNAKTNLPGWSSIQESLLPTKTSELEEVRASVGSTRPENVLEKDGSLSMFWLDHFEQDGVVLFVGKVLDRHSGKHVSACVSINGIERNLFVKPRPKRVVQGQETDEEVSRTDVFTEFDQIRRKAGIEEWAASYVQRKYAFEDKTVEKGESEWMKVAYGFDQPEIPMSTTGQTFSHVFGTNTTPFELLVLKRKIMGPCWLKIENPTLSTKSASWCKIEFTVSDPKTVNPFSETDNSAPKDTPPLTIMSISLRTIVNHRENKTELLCATTRTWEGSNIEDPTPPDQLRSSLNTIIRPIEKFPPGLEGRGKTDRSPFQTVKAERALLNSLLATIQRYDPDVIVGHNFLGNSFEAFLYRLKELKADHWSRIGRFRRKGFNISKGGSNHRLLAGRLVADLSSDAAKGMISSTTWSLTEMCATHLKIQREDIDPEDTHSYFDHTLSSPDKLIKFIRLCEVDAYFQMAIAARVQLLPLTKQLTNLAGNSWNLTLNGGRAVRNEFILLHEFHRLKYICPDKSPFNSNKKQKHSTTGGDDDDPSTEDIVSKPIRGKAKYSGGLVFEPKRGLWDTYIMVMDFNSLYPSIIQEYNIDFTTVEREVEDDQAEEEKIPDVPASDVAQGVLPRIIATLVNRRRQVKGLMKDRSATPAQLLQYDIRQQALKLTANSMYGCLGFAGSRFSSRPLAALTTFKGREILTHTRELAESLQLDVVYGDTDSVFVNSNVTSLQEAHKIANDFKKLVNERYKLLEIDLDAIFERILLLNKKKYAAVKIEDNGERKTEVKGLDMKRREFSKVSKDASSAVLKEILSGESTEIVVEKIHELLTNLGEAVKSGLIPLEDFIIFKRLGKNPEDYPDKKSQPHVQVALRMKSKGASVRAHDVIPYIMCLDESGKGGKTAQAERAFHPDDLRRQGSELKIDYDFYLDTQILQPVLRLCETIEGTERSRLAECLGLDPTRYASSGPGVTDEEQFFTFESQISDKERFKEAEPLQLRCVACESSFTFLGLLDESTNIQHVGISCSACHAILHPASVSIQLENQIRAHISRYYLGWTVCDGEGCGARTRMMSVYGKRCLGLVKEGCKGTVRLEYNDSKLYNQLLYYRSLFDGEKAISNARGSARFEEIRALVLPNTALFAQLVNVTDKYLDKNGRRFVDMKSLFGFMERIKI</sequence>
<dbReference type="OrthoDB" id="6755010at2759"/>
<dbReference type="EC" id="2.7.7.7" evidence="12"/>
<dbReference type="InterPro" id="IPR024647">
    <property type="entry name" value="DNA_pol_a_cat_su_N"/>
</dbReference>
<dbReference type="SUPFAM" id="SSF53098">
    <property type="entry name" value="Ribonuclease H-like"/>
    <property type="match status" value="1"/>
</dbReference>
<dbReference type="InterPro" id="IPR015088">
    <property type="entry name" value="Znf_DNA-dir_DNA_pol_B_alpha"/>
</dbReference>
<keyword evidence="10 12" id="KW-0238">DNA-binding</keyword>
<dbReference type="InterPro" id="IPR023211">
    <property type="entry name" value="DNA_pol_palm_dom_sf"/>
</dbReference>
<comment type="subcellular location">
    <subcellularLocation>
        <location evidence="1">Nucleus</location>
    </subcellularLocation>
</comment>
<feature type="region of interest" description="Disordered" evidence="13">
    <location>
        <begin position="50"/>
        <end position="145"/>
    </location>
</feature>
<keyword evidence="6" id="KW-0479">Metal-binding</keyword>
<evidence type="ECO:0000256" key="9">
    <source>
        <dbReference type="ARBA" id="ARBA00022932"/>
    </source>
</evidence>
<dbReference type="Gene3D" id="3.30.420.10">
    <property type="entry name" value="Ribonuclease H-like superfamily/Ribonuclease H"/>
    <property type="match status" value="1"/>
</dbReference>
<evidence type="ECO:0000256" key="11">
    <source>
        <dbReference type="ARBA" id="ARBA00023242"/>
    </source>
</evidence>
<evidence type="ECO:0000313" key="18">
    <source>
        <dbReference type="EMBL" id="OCF26608.1"/>
    </source>
</evidence>
<keyword evidence="8" id="KW-0862">Zinc</keyword>
<dbReference type="EMBL" id="KI894020">
    <property type="protein sequence ID" value="OCF26608.1"/>
    <property type="molecule type" value="Genomic_DNA"/>
</dbReference>
<dbReference type="Pfam" id="PF12254">
    <property type="entry name" value="DNA_pol_alpha_N"/>
    <property type="match status" value="1"/>
</dbReference>
<dbReference type="GeneID" id="30208693"/>
<comment type="catalytic activity">
    <reaction evidence="12">
        <text>DNA(n) + a 2'-deoxyribonucleoside 5'-triphosphate = DNA(n+1) + diphosphate</text>
        <dbReference type="Rhea" id="RHEA:22508"/>
        <dbReference type="Rhea" id="RHEA-COMP:17339"/>
        <dbReference type="Rhea" id="RHEA-COMP:17340"/>
        <dbReference type="ChEBI" id="CHEBI:33019"/>
        <dbReference type="ChEBI" id="CHEBI:61560"/>
        <dbReference type="ChEBI" id="CHEBI:173112"/>
        <dbReference type="EC" id="2.7.7.7"/>
    </reaction>
</comment>
<keyword evidence="3 12" id="KW-0808">Transferase</keyword>
<reference evidence="19" key="2">
    <citation type="submission" date="2013-07" db="EMBL/GenBank/DDBJ databases">
        <authorList>
            <consortium name="The Broad Institute Genome Sequencing Platform"/>
            <person name="Cuomo C."/>
            <person name="Litvintseva A."/>
            <person name="Chen Y."/>
            <person name="Heitman J."/>
            <person name="Sun S."/>
            <person name="Springer D."/>
            <person name="Dromer F."/>
            <person name="Young S.K."/>
            <person name="Zeng Q."/>
            <person name="Gargeya S."/>
            <person name="Fitzgerald M."/>
            <person name="Abouelleil A."/>
            <person name="Alvarado L."/>
            <person name="Berlin A.M."/>
            <person name="Chapman S.B."/>
            <person name="Dewar J."/>
            <person name="Goldberg J."/>
            <person name="Griggs A."/>
            <person name="Gujja S."/>
            <person name="Hansen M."/>
            <person name="Howarth C."/>
            <person name="Imamovic A."/>
            <person name="Larimer J."/>
            <person name="McCowan C."/>
            <person name="Murphy C."/>
            <person name="Pearson M."/>
            <person name="Priest M."/>
            <person name="Roberts A."/>
            <person name="Saif S."/>
            <person name="Shea T."/>
            <person name="Sykes S."/>
            <person name="Wortman J."/>
            <person name="Nusbaum C."/>
            <person name="Birren B."/>
        </authorList>
    </citation>
    <scope>NUCLEOTIDE SEQUENCE</scope>
    <source>
        <strain evidence="19">CBS 10118</strain>
    </source>
</reference>
<dbReference type="RefSeq" id="XP_019047678.1">
    <property type="nucleotide sequence ID" value="XM_019190930.1"/>
</dbReference>
<dbReference type="FunFam" id="3.30.70.2820:FF:000001">
    <property type="entry name" value="DNA polymerase"/>
    <property type="match status" value="1"/>
</dbReference>
<reference evidence="18" key="3">
    <citation type="submission" date="2014-01" db="EMBL/GenBank/DDBJ databases">
        <title>Evolution of pathogenesis and genome organization in the Tremellales.</title>
        <authorList>
            <person name="Cuomo C."/>
            <person name="Litvintseva A."/>
            <person name="Heitman J."/>
            <person name="Chen Y."/>
            <person name="Sun S."/>
            <person name="Springer D."/>
            <person name="Dromer F."/>
            <person name="Young S."/>
            <person name="Zeng Q."/>
            <person name="Chapman S."/>
            <person name="Gujja S."/>
            <person name="Saif S."/>
            <person name="Birren B."/>
        </authorList>
    </citation>
    <scope>NUCLEOTIDE SEQUENCE</scope>
    <source>
        <strain evidence="18">CBS 10118</strain>
    </source>
</reference>
<evidence type="ECO:0000256" key="5">
    <source>
        <dbReference type="ARBA" id="ARBA00022705"/>
    </source>
</evidence>
<dbReference type="PRINTS" id="PR00106">
    <property type="entry name" value="DNAPOLB"/>
</dbReference>
<evidence type="ECO:0000256" key="1">
    <source>
        <dbReference type="ARBA" id="ARBA00004123"/>
    </source>
</evidence>
<dbReference type="InterPro" id="IPR006133">
    <property type="entry name" value="DNA-dir_DNA_pol_B_exonuc"/>
</dbReference>
<comment type="similarity">
    <text evidence="2 12">Belongs to the DNA polymerase type-B family.</text>
</comment>
<dbReference type="GO" id="GO:0003697">
    <property type="term" value="F:single-stranded DNA binding"/>
    <property type="evidence" value="ECO:0007669"/>
    <property type="project" value="TreeGrafter"/>
</dbReference>
<evidence type="ECO:0000256" key="13">
    <source>
        <dbReference type="SAM" id="MobiDB-lite"/>
    </source>
</evidence>
<evidence type="ECO:0000313" key="19">
    <source>
        <dbReference type="EMBL" id="WVW78955.1"/>
    </source>
</evidence>
<dbReference type="Gene3D" id="1.10.132.60">
    <property type="entry name" value="DNA polymerase family B, C-terminal domain"/>
    <property type="match status" value="1"/>
</dbReference>
<evidence type="ECO:0000256" key="6">
    <source>
        <dbReference type="ARBA" id="ARBA00022723"/>
    </source>
</evidence>
<dbReference type="SUPFAM" id="SSF56672">
    <property type="entry name" value="DNA/RNA polymerases"/>
    <property type="match status" value="1"/>
</dbReference>
<dbReference type="NCBIfam" id="TIGR00592">
    <property type="entry name" value="pol2"/>
    <property type="match status" value="1"/>
</dbReference>
<dbReference type="Gene3D" id="2.40.50.730">
    <property type="match status" value="1"/>
</dbReference>
<dbReference type="InterPro" id="IPR038256">
    <property type="entry name" value="Pol_alpha_znc_sf"/>
</dbReference>
<reference evidence="19" key="4">
    <citation type="submission" date="2024-02" db="EMBL/GenBank/DDBJ databases">
        <title>Comparative genomics of Cryptococcus and Kwoniella reveals pathogenesis evolution and contrasting modes of karyotype evolution via chromosome fusion or intercentromeric recombination.</title>
        <authorList>
            <person name="Coelho M.A."/>
            <person name="David-Palma M."/>
            <person name="Shea T."/>
            <person name="Bowers K."/>
            <person name="McGinley-Smith S."/>
            <person name="Mohammad A.W."/>
            <person name="Gnirke A."/>
            <person name="Yurkov A.M."/>
            <person name="Nowrousian M."/>
            <person name="Sun S."/>
            <person name="Cuomo C.A."/>
            <person name="Heitman J."/>
        </authorList>
    </citation>
    <scope>NUCLEOTIDE SEQUENCE</scope>
    <source>
        <strain evidence="19">CBS 10118</strain>
    </source>
</reference>
<dbReference type="CDD" id="cd05776">
    <property type="entry name" value="DNA_polB_alpha_exo"/>
    <property type="match status" value="1"/>
</dbReference>
<dbReference type="InterPro" id="IPR043502">
    <property type="entry name" value="DNA/RNA_pol_sf"/>
</dbReference>
<dbReference type="GO" id="GO:0008270">
    <property type="term" value="F:zinc ion binding"/>
    <property type="evidence" value="ECO:0007669"/>
    <property type="project" value="UniProtKB-KW"/>
</dbReference>
<dbReference type="InterPro" id="IPR045846">
    <property type="entry name" value="POLBc_alpha"/>
</dbReference>
<dbReference type="Pfam" id="PF00136">
    <property type="entry name" value="DNA_pol_B"/>
    <property type="match status" value="1"/>
</dbReference>
<proteinExistence type="inferred from homology"/>
<feature type="compositionally biased region" description="Low complexity" evidence="13">
    <location>
        <begin position="188"/>
        <end position="197"/>
    </location>
</feature>
<dbReference type="GO" id="GO:0003887">
    <property type="term" value="F:DNA-directed DNA polymerase activity"/>
    <property type="evidence" value="ECO:0007669"/>
    <property type="project" value="UniProtKB-KW"/>
</dbReference>
<feature type="domain" description="DNA polymerase alpha catalytic subunit N-terminal" evidence="17">
    <location>
        <begin position="7"/>
        <end position="70"/>
    </location>
</feature>
<dbReference type="Gene3D" id="3.30.70.2820">
    <property type="match status" value="1"/>
</dbReference>
<reference evidence="18" key="1">
    <citation type="submission" date="2013-07" db="EMBL/GenBank/DDBJ databases">
        <title>The Genome Sequence of Cryptococcus bestiolae CBS10118.</title>
        <authorList>
            <consortium name="The Broad Institute Genome Sequencing Platform"/>
            <person name="Cuomo C."/>
            <person name="Litvintseva A."/>
            <person name="Chen Y."/>
            <person name="Heitman J."/>
            <person name="Sun S."/>
            <person name="Springer D."/>
            <person name="Dromer F."/>
            <person name="Young S.K."/>
            <person name="Zeng Q."/>
            <person name="Gargeya S."/>
            <person name="Fitzgerald M."/>
            <person name="Abouelleil A."/>
            <person name="Alvarado L."/>
            <person name="Berlin A.M."/>
            <person name="Chapman S.B."/>
            <person name="Dewar J."/>
            <person name="Goldberg J."/>
            <person name="Griggs A."/>
            <person name="Gujja S."/>
            <person name="Hansen M."/>
            <person name="Howarth C."/>
            <person name="Imamovic A."/>
            <person name="Larimer J."/>
            <person name="McCowan C."/>
            <person name="Murphy C."/>
            <person name="Pearson M."/>
            <person name="Priest M."/>
            <person name="Roberts A."/>
            <person name="Saif S."/>
            <person name="Shea T."/>
            <person name="Sykes S."/>
            <person name="Wortman J."/>
            <person name="Nusbaum C."/>
            <person name="Birren B."/>
        </authorList>
    </citation>
    <scope>NUCLEOTIDE SEQUENCE [LARGE SCALE GENOMIC DNA]</scope>
    <source>
        <strain evidence="18">CBS 10118</strain>
    </source>
</reference>
<dbReference type="InterPro" id="IPR042087">
    <property type="entry name" value="DNA_pol_B_thumb"/>
</dbReference>
<keyword evidence="9 12" id="KW-0239">DNA-directed DNA polymerase</keyword>
<dbReference type="PANTHER" id="PTHR45861">
    <property type="entry name" value="DNA POLYMERASE ALPHA CATALYTIC SUBUNIT"/>
    <property type="match status" value="1"/>
</dbReference>
<dbReference type="CDD" id="cd05532">
    <property type="entry name" value="POLBc_alpha"/>
    <property type="match status" value="1"/>
</dbReference>